<feature type="compositionally biased region" description="Polar residues" evidence="6">
    <location>
        <begin position="128"/>
        <end position="144"/>
    </location>
</feature>
<comment type="subcellular location">
    <subcellularLocation>
        <location evidence="1">Nucleus</location>
    </subcellularLocation>
</comment>
<comment type="similarity">
    <text evidence="2">Belongs to the DNA polymerase alpha subunit B family.</text>
</comment>
<evidence type="ECO:0000256" key="2">
    <source>
        <dbReference type="ARBA" id="ARBA00007299"/>
    </source>
</evidence>
<evidence type="ECO:0000256" key="3">
    <source>
        <dbReference type="ARBA" id="ARBA00018596"/>
    </source>
</evidence>
<dbReference type="GO" id="GO:0005658">
    <property type="term" value="C:alpha DNA polymerase:primase complex"/>
    <property type="evidence" value="ECO:0007669"/>
    <property type="project" value="TreeGrafter"/>
</dbReference>
<organism evidence="9">
    <name type="scientific">Auxenochlorella protothecoides</name>
    <name type="common">Green microalga</name>
    <name type="synonym">Chlorella protothecoides</name>
    <dbReference type="NCBI Taxonomy" id="3075"/>
    <lineage>
        <taxon>Eukaryota</taxon>
        <taxon>Viridiplantae</taxon>
        <taxon>Chlorophyta</taxon>
        <taxon>core chlorophytes</taxon>
        <taxon>Trebouxiophyceae</taxon>
        <taxon>Chlorellales</taxon>
        <taxon>Chlorellaceae</taxon>
        <taxon>Auxenochlorella</taxon>
    </lineage>
</organism>
<keyword evidence="5" id="KW-0539">Nucleus</keyword>
<proteinExistence type="inferred from homology"/>
<evidence type="ECO:0000313" key="9">
    <source>
        <dbReference type="EMBL" id="JAT77592.1"/>
    </source>
</evidence>
<dbReference type="InterPro" id="IPR016722">
    <property type="entry name" value="DNA_pol_alpha_bsu"/>
</dbReference>
<feature type="domain" description="DNA polymerase alpha subunit B OB" evidence="8">
    <location>
        <begin position="211"/>
        <end position="288"/>
    </location>
</feature>
<dbReference type="PANTHER" id="PTHR23061">
    <property type="entry name" value="DNA POLYMERASE 2 ALPHA 70 KDA SUBUNIT"/>
    <property type="match status" value="1"/>
</dbReference>
<protein>
    <recommendedName>
        <fullName evidence="3">DNA polymerase alpha subunit B</fullName>
    </recommendedName>
</protein>
<evidence type="ECO:0000256" key="6">
    <source>
        <dbReference type="SAM" id="MobiDB-lite"/>
    </source>
</evidence>
<keyword evidence="4" id="KW-0235">DNA replication</keyword>
<feature type="region of interest" description="Disordered" evidence="6">
    <location>
        <begin position="114"/>
        <end position="144"/>
    </location>
</feature>
<dbReference type="GO" id="GO:0006270">
    <property type="term" value="P:DNA replication initiation"/>
    <property type="evidence" value="ECO:0007669"/>
    <property type="project" value="TreeGrafter"/>
</dbReference>
<name>A0A1D2AEH4_AUXPR</name>
<dbReference type="Pfam" id="PF04042">
    <property type="entry name" value="DNA_pol_E_B"/>
    <property type="match status" value="1"/>
</dbReference>
<sequence>MEALVQAALLRHSTAYKGLEPGVLAELVDVAAKAGTDTGALAASFDRFMTINRFGASGVTLEDVEAFAASECSASAKALAEKTNLTGGQRSATTPSQRISPYLHTKTAASAQARAAVHSPLPSLARESGTSSTPLRPTEASAQLVSSHNPGLATCAAGATLAAIRILGTPLPSEARFGTDSLEDRAALLEQRIRAVEVEAAGQDGAEAHPVGSACQDATLFVGRICCDTEEGRLNPQSLLLEGSQALSGGARVRLDVSRLPAFRLFPGQVVSLRGTNPSGHCIIAAELCGPREPDAKTGSSHPAAPTSIVLAAGPYCCPENLEYAPLHALLEHCRRLRPAHLLLAGPWVDEAHPLLAGGLVDETFQSIFQTRFLATVEAFSGACPGTRVLLLPSPRDLHLPPVFPAPAPRLAAPATPALTPLPNPTTIMLEDAGLALGCTSVDWLMAVGREELVRLDSGAPAPDRLAQLATHVLEQRSYFPLFPPPPGLPLDTRRARAALALPDQAPAVLVLPSDLAPFARPAPGGATLCINPGRAAKGAGAGTFAHLCAAPGERACDALRCDILRI</sequence>
<dbReference type="PIRSF" id="PIRSF018300">
    <property type="entry name" value="DNA_pol_alph_2"/>
    <property type="match status" value="1"/>
</dbReference>
<evidence type="ECO:0000256" key="4">
    <source>
        <dbReference type="ARBA" id="ARBA00022705"/>
    </source>
</evidence>
<dbReference type="PANTHER" id="PTHR23061:SF12">
    <property type="entry name" value="DNA POLYMERASE ALPHA SUBUNIT B"/>
    <property type="match status" value="1"/>
</dbReference>
<dbReference type="EMBL" id="GDKF01001030">
    <property type="protein sequence ID" value="JAT77592.1"/>
    <property type="molecule type" value="Transcribed_RNA"/>
</dbReference>
<dbReference type="InterPro" id="IPR054300">
    <property type="entry name" value="OB_DPOA2"/>
</dbReference>
<feature type="domain" description="DNA polymerase alpha/delta/epsilon subunit B" evidence="7">
    <location>
        <begin position="309"/>
        <end position="520"/>
    </location>
</feature>
<evidence type="ECO:0000259" key="7">
    <source>
        <dbReference type="Pfam" id="PF04042"/>
    </source>
</evidence>
<evidence type="ECO:0000256" key="1">
    <source>
        <dbReference type="ARBA" id="ARBA00004123"/>
    </source>
</evidence>
<evidence type="ECO:0000256" key="5">
    <source>
        <dbReference type="ARBA" id="ARBA00023242"/>
    </source>
</evidence>
<reference evidence="9" key="1">
    <citation type="submission" date="2015-08" db="EMBL/GenBank/DDBJ databases">
        <authorList>
            <person name="Babu N.S."/>
            <person name="Beckwith C.J."/>
            <person name="Beseler K.G."/>
            <person name="Brison A."/>
            <person name="Carone J.V."/>
            <person name="Caskin T.P."/>
            <person name="Diamond M."/>
            <person name="Durham M.E."/>
            <person name="Foxe J.M."/>
            <person name="Go M."/>
            <person name="Henderson B.A."/>
            <person name="Jones I.B."/>
            <person name="McGettigan J.A."/>
            <person name="Micheletti S.J."/>
            <person name="Nasrallah M.E."/>
            <person name="Ortiz D."/>
            <person name="Piller C.R."/>
            <person name="Privatt S.R."/>
            <person name="Schneider S.L."/>
            <person name="Sharp S."/>
            <person name="Smith T.C."/>
            <person name="Stanton J.D."/>
            <person name="Ullery H.E."/>
            <person name="Wilson R.J."/>
            <person name="Serrano M.G."/>
            <person name="Buck G."/>
            <person name="Lee V."/>
            <person name="Wang Y."/>
            <person name="Carvalho R."/>
            <person name="Voegtly L."/>
            <person name="Shi R."/>
            <person name="Duckworth R."/>
            <person name="Johnson A."/>
            <person name="Loviza R."/>
            <person name="Walstead R."/>
            <person name="Shah Z."/>
            <person name="Kiflezghi M."/>
            <person name="Wade K."/>
            <person name="Ball S.L."/>
            <person name="Bradley K.W."/>
            <person name="Asai D.J."/>
            <person name="Bowman C.A."/>
            <person name="Russell D.A."/>
            <person name="Pope W.H."/>
            <person name="Jacobs-Sera D."/>
            <person name="Hendrix R.W."/>
            <person name="Hatfull G.F."/>
        </authorList>
    </citation>
    <scope>NUCLEOTIDE SEQUENCE</scope>
</reference>
<accession>A0A1D2AEH4</accession>
<evidence type="ECO:0000259" key="8">
    <source>
        <dbReference type="Pfam" id="PF22062"/>
    </source>
</evidence>
<dbReference type="GO" id="GO:0003677">
    <property type="term" value="F:DNA binding"/>
    <property type="evidence" value="ECO:0007669"/>
    <property type="project" value="InterPro"/>
</dbReference>
<dbReference type="AlphaFoldDB" id="A0A1D2AEH4"/>
<gene>
    <name evidence="9" type="ORF">g.34275</name>
</gene>
<dbReference type="Gene3D" id="3.60.21.60">
    <property type="match status" value="2"/>
</dbReference>
<dbReference type="InterPro" id="IPR007185">
    <property type="entry name" value="DNA_pol_a/d/e_bsu"/>
</dbReference>
<dbReference type="Pfam" id="PF22062">
    <property type="entry name" value="OB_DPOA2"/>
    <property type="match status" value="1"/>
</dbReference>